<feature type="domain" description="UDENN" evidence="3">
    <location>
        <begin position="10"/>
        <end position="464"/>
    </location>
</feature>
<dbReference type="GO" id="GO:0005737">
    <property type="term" value="C:cytoplasm"/>
    <property type="evidence" value="ECO:0007669"/>
    <property type="project" value="TreeGrafter"/>
</dbReference>
<gene>
    <name evidence="4" type="primary">AVL9_1</name>
    <name evidence="4" type="ORF">GRS66_003444</name>
</gene>
<feature type="compositionally biased region" description="Basic and acidic residues" evidence="2">
    <location>
        <begin position="502"/>
        <end position="518"/>
    </location>
</feature>
<evidence type="ECO:0000313" key="5">
    <source>
        <dbReference type="Proteomes" id="UP000501346"/>
    </source>
</evidence>
<organism evidence="4 5">
    <name type="scientific">Saccharomyces pastorianus</name>
    <name type="common">Lager yeast</name>
    <name type="synonym">Saccharomyces cerevisiae x Saccharomyces eubayanus</name>
    <dbReference type="NCBI Taxonomy" id="27292"/>
    <lineage>
        <taxon>Eukaryota</taxon>
        <taxon>Fungi</taxon>
        <taxon>Dikarya</taxon>
        <taxon>Ascomycota</taxon>
        <taxon>Saccharomycotina</taxon>
        <taxon>Saccharomycetes</taxon>
        <taxon>Saccharomycetales</taxon>
        <taxon>Saccharomycetaceae</taxon>
        <taxon>Saccharomyces</taxon>
    </lineage>
</organism>
<evidence type="ECO:0000256" key="2">
    <source>
        <dbReference type="SAM" id="MobiDB-lite"/>
    </source>
</evidence>
<feature type="compositionally biased region" description="Acidic residues" evidence="2">
    <location>
        <begin position="698"/>
        <end position="713"/>
    </location>
</feature>
<feature type="compositionally biased region" description="Basic and acidic residues" evidence="2">
    <location>
        <begin position="714"/>
        <end position="747"/>
    </location>
</feature>
<feature type="compositionally biased region" description="Polar residues" evidence="2">
    <location>
        <begin position="519"/>
        <end position="529"/>
    </location>
</feature>
<dbReference type="InterPro" id="IPR051731">
    <property type="entry name" value="DENND11/AVL9_GEFs"/>
</dbReference>
<dbReference type="AlphaFoldDB" id="A0A6C1DW31"/>
<dbReference type="Proteomes" id="UP000501346">
    <property type="component" value="Chromosome ScXII"/>
</dbReference>
<dbReference type="InterPro" id="IPR037516">
    <property type="entry name" value="Tripartite_DENN"/>
</dbReference>
<protein>
    <submittedName>
        <fullName evidence="4">Late secretory pathway protein avl9</fullName>
    </submittedName>
</protein>
<dbReference type="PANTHER" id="PTHR31017">
    <property type="entry name" value="LATE SECRETORY PATHWAY PROTEIN AVL9-RELATED"/>
    <property type="match status" value="1"/>
</dbReference>
<accession>A0A6C1DW31</accession>
<evidence type="ECO:0000259" key="3">
    <source>
        <dbReference type="PROSITE" id="PS50211"/>
    </source>
</evidence>
<feature type="region of interest" description="Disordered" evidence="2">
    <location>
        <begin position="490"/>
        <end position="535"/>
    </location>
</feature>
<evidence type="ECO:0000256" key="1">
    <source>
        <dbReference type="ARBA" id="ARBA00038178"/>
    </source>
</evidence>
<dbReference type="Pfam" id="PF09794">
    <property type="entry name" value="Avl9"/>
    <property type="match status" value="1"/>
</dbReference>
<feature type="compositionally biased region" description="Polar residues" evidence="2">
    <location>
        <begin position="668"/>
        <end position="680"/>
    </location>
</feature>
<feature type="compositionally biased region" description="Acidic residues" evidence="2">
    <location>
        <begin position="590"/>
        <end position="667"/>
    </location>
</feature>
<keyword evidence="5" id="KW-1185">Reference proteome</keyword>
<feature type="region of interest" description="Disordered" evidence="2">
    <location>
        <begin position="587"/>
        <end position="766"/>
    </location>
</feature>
<proteinExistence type="inferred from homology"/>
<feature type="region of interest" description="Disordered" evidence="2">
    <location>
        <begin position="547"/>
        <end position="572"/>
    </location>
</feature>
<comment type="similarity">
    <text evidence="1">Belongs to the AVL9 family.</text>
</comment>
<name>A0A6C1DW31_SACPS</name>
<dbReference type="EMBL" id="CP048993">
    <property type="protein sequence ID" value="QID81085.1"/>
    <property type="molecule type" value="Genomic_DNA"/>
</dbReference>
<reference evidence="4 5" key="1">
    <citation type="journal article" date="2019" name="BMC Genomics">
        <title>Chromosome level assembly and comparative genome analysis confirm lager-brewing yeasts originated from a single hybridization.</title>
        <authorList>
            <person name="Salazar A.N."/>
            <person name="Gorter de Vries A.R."/>
            <person name="van den Broek M."/>
            <person name="Brouwers N."/>
            <person name="de la Torre Cortes P."/>
            <person name="Kuijpers N.G.A."/>
            <person name="Daran J.G."/>
            <person name="Abeel T."/>
        </authorList>
    </citation>
    <scope>NUCLEOTIDE SEQUENCE [LARGE SCALE GENOMIC DNA]</scope>
    <source>
        <strain evidence="4 5">CBS 1483</strain>
    </source>
</reference>
<dbReference type="OrthoDB" id="26278at2759"/>
<dbReference type="InterPro" id="IPR018307">
    <property type="entry name" value="ABL9/DENND6_dom"/>
</dbReference>
<dbReference type="PROSITE" id="PS50211">
    <property type="entry name" value="DENN"/>
    <property type="match status" value="1"/>
</dbReference>
<sequence>MDEHEEAVIFGICLVDFHHKRGPEIEYWYGLPEGTQSAELWPNLPFQALPDGSHSFEETFTYFTLLYDERRQRSPPNGATDLSDDSINDNTTLFAISCSRQIKSDELVTKDKDVTRSTVQKAIVVISRQPIFGQIKDKLSIVTNAFFLQHDFGDRKIIQSLYENLKSIYTPASLVRNAENRLYIGLCLRKILHDFKRNALVLLKAIMLEKKIIVYGNDVEALCNLQFGLISLIPDLMSNLQDSGSPQLFQDISKLNVVDSFKSSNRESVLRFLGFPLPIFEKGGLFSPYTPLQQMNDIRSERTLFFMIGSSNTLLAEQKEELCHIFVNTDNSTVDILDKTLNPVLQLSSHDKKWIESISGIVSDTWNENDDETPKNSQFEGSEDFIRWQFEDYLTGLLSSVKLSDYLDLHKENDQALKTIPEDMLNSNPVHLFNLNWVQSWKETQNFLIFNSRTDDRLFDLFPPKHIYNGADTLSLLQQRFLATFHNLKRSSSNSSSNKNGHQSEEDIKDQESIESKKSVSQISVNPGKNTDKPAANLWNSWKEYFNKPKNTANDDVTESTEDLKNRSKTSNAIQKAMMGLGLHYKPDAETDQQSEEVGNGEDNEDDDTDEDSEDDDGNTEDDDDDSEDGDDDDDGEDDDSEDDDSEDDDDDDDGEGDENGDKEDSQDFSNGFTDVTNINTDHDKENEQNFEGNAENFNEDETVADEDIEGGPESDKNCDSKTDIYENDRNVEDSSKTRNTVKKSDEEGGANDAAIANSVQDEEKL</sequence>
<dbReference type="PANTHER" id="PTHR31017:SF1">
    <property type="entry name" value="LATE SECRETORY PATHWAY PROTEIN AVL9 HOMOLOG"/>
    <property type="match status" value="1"/>
</dbReference>
<evidence type="ECO:0000313" key="4">
    <source>
        <dbReference type="EMBL" id="QID81085.1"/>
    </source>
</evidence>